<gene>
    <name evidence="1" type="ORF">BDW02DRAFT_313700</name>
</gene>
<dbReference type="AlphaFoldDB" id="A0A6A5KFE7"/>
<dbReference type="EMBL" id="ML975294">
    <property type="protein sequence ID" value="KAF1834960.1"/>
    <property type="molecule type" value="Genomic_DNA"/>
</dbReference>
<dbReference type="Proteomes" id="UP000800040">
    <property type="component" value="Unassembled WGS sequence"/>
</dbReference>
<evidence type="ECO:0000313" key="1">
    <source>
        <dbReference type="EMBL" id="KAF1834960.1"/>
    </source>
</evidence>
<proteinExistence type="predicted"/>
<reference evidence="1" key="1">
    <citation type="submission" date="2020-01" db="EMBL/GenBank/DDBJ databases">
        <authorList>
            <consortium name="DOE Joint Genome Institute"/>
            <person name="Haridas S."/>
            <person name="Albert R."/>
            <person name="Binder M."/>
            <person name="Bloem J."/>
            <person name="Labutti K."/>
            <person name="Salamov A."/>
            <person name="Andreopoulos B."/>
            <person name="Baker S.E."/>
            <person name="Barry K."/>
            <person name="Bills G."/>
            <person name="Bluhm B.H."/>
            <person name="Cannon C."/>
            <person name="Castanera R."/>
            <person name="Culley D.E."/>
            <person name="Daum C."/>
            <person name="Ezra D."/>
            <person name="Gonzalez J.B."/>
            <person name="Henrissat B."/>
            <person name="Kuo A."/>
            <person name="Liang C."/>
            <person name="Lipzen A."/>
            <person name="Lutzoni F."/>
            <person name="Magnuson J."/>
            <person name="Mondo S."/>
            <person name="Nolan M."/>
            <person name="Ohm R."/>
            <person name="Pangilinan J."/>
            <person name="Park H.-J."/>
            <person name="Ramirez L."/>
            <person name="Alfaro M."/>
            <person name="Sun H."/>
            <person name="Tritt A."/>
            <person name="Yoshinaga Y."/>
            <person name="Zwiers L.-H."/>
            <person name="Turgeon B.G."/>
            <person name="Goodwin S.B."/>
            <person name="Spatafora J.W."/>
            <person name="Crous P.W."/>
            <person name="Grigoriev I.V."/>
        </authorList>
    </citation>
    <scope>NUCLEOTIDE SEQUENCE</scope>
    <source>
        <strain evidence="1">P77</strain>
    </source>
</reference>
<sequence length="167" mass="19008">MLVSKAFAEDASHVWKQRVEPKLVPTLNVDVVGNGTSSYRPLVGILAKWLYLPSTFKAAEQMDIRIRHLDRGLRPSQNAKHHTRYCATRRSALVKDGKYTIQRPEREEGCFVAPHIHPRRNRRLSPLQIKNNPSYAPRDLHCVCWGFVRIGNALVNAGGRPSHLARK</sequence>
<keyword evidence="2" id="KW-1185">Reference proteome</keyword>
<protein>
    <submittedName>
        <fullName evidence="1">Uncharacterized protein</fullName>
    </submittedName>
</protein>
<evidence type="ECO:0000313" key="2">
    <source>
        <dbReference type="Proteomes" id="UP000800040"/>
    </source>
</evidence>
<name>A0A6A5KFE7_9PLEO</name>
<organism evidence="1 2">
    <name type="scientific">Decorospora gaudefroyi</name>
    <dbReference type="NCBI Taxonomy" id="184978"/>
    <lineage>
        <taxon>Eukaryota</taxon>
        <taxon>Fungi</taxon>
        <taxon>Dikarya</taxon>
        <taxon>Ascomycota</taxon>
        <taxon>Pezizomycotina</taxon>
        <taxon>Dothideomycetes</taxon>
        <taxon>Pleosporomycetidae</taxon>
        <taxon>Pleosporales</taxon>
        <taxon>Pleosporineae</taxon>
        <taxon>Pleosporaceae</taxon>
        <taxon>Decorospora</taxon>
    </lineage>
</organism>
<accession>A0A6A5KFE7</accession>